<evidence type="ECO:0000313" key="8">
    <source>
        <dbReference type="EMBL" id="CAL4068299.1"/>
    </source>
</evidence>
<feature type="domain" description="Reverse transcriptase RNase H-like" evidence="7">
    <location>
        <begin position="7"/>
        <end position="117"/>
    </location>
</feature>
<dbReference type="InterPro" id="IPR041373">
    <property type="entry name" value="RT_RNaseH"/>
</dbReference>
<feature type="non-terminal residue" evidence="8">
    <location>
        <position position="1"/>
    </location>
</feature>
<protein>
    <recommendedName>
        <fullName evidence="7">Reverse transcriptase RNase H-like domain-containing protein</fullName>
    </recommendedName>
</protein>
<sequence length="138" mass="15430">LAHFNENLPLVLTTDASPVGIGACLAHRVTENGKTFLKPLSYASRSLQPSERNYAQIDREGLAVFWAIKHYNQFLLGKSFELHTDCSALTRIFGSKNDLGGLASGRLNRWAVFLMEYDFKVTHIKGSSNRVCDNLSRL</sequence>
<evidence type="ECO:0000259" key="7">
    <source>
        <dbReference type="Pfam" id="PF17917"/>
    </source>
</evidence>
<dbReference type="PANTHER" id="PTHR37984:SF5">
    <property type="entry name" value="PROTEIN NYNRIN-LIKE"/>
    <property type="match status" value="1"/>
</dbReference>
<keyword evidence="1" id="KW-0808">Transferase</keyword>
<dbReference type="SUPFAM" id="SSF56672">
    <property type="entry name" value="DNA/RNA polymerases"/>
    <property type="match status" value="1"/>
</dbReference>
<dbReference type="AlphaFoldDB" id="A0AAV2Q0S3"/>
<dbReference type="InterPro" id="IPR050951">
    <property type="entry name" value="Retrovirus_Pol_polyprotein"/>
</dbReference>
<dbReference type="InterPro" id="IPR043502">
    <property type="entry name" value="DNA/RNA_pol_sf"/>
</dbReference>
<evidence type="ECO:0000313" key="9">
    <source>
        <dbReference type="Proteomes" id="UP001497623"/>
    </source>
</evidence>
<evidence type="ECO:0000256" key="6">
    <source>
        <dbReference type="ARBA" id="ARBA00022918"/>
    </source>
</evidence>
<proteinExistence type="predicted"/>
<dbReference type="EMBL" id="CAXKWB010003062">
    <property type="protein sequence ID" value="CAL4068299.1"/>
    <property type="molecule type" value="Genomic_DNA"/>
</dbReference>
<dbReference type="GO" id="GO:0003964">
    <property type="term" value="F:RNA-directed DNA polymerase activity"/>
    <property type="evidence" value="ECO:0007669"/>
    <property type="project" value="UniProtKB-KW"/>
</dbReference>
<feature type="non-terminal residue" evidence="8">
    <location>
        <position position="138"/>
    </location>
</feature>
<dbReference type="GO" id="GO:0016787">
    <property type="term" value="F:hydrolase activity"/>
    <property type="evidence" value="ECO:0007669"/>
    <property type="project" value="UniProtKB-KW"/>
</dbReference>
<evidence type="ECO:0000256" key="3">
    <source>
        <dbReference type="ARBA" id="ARBA00022722"/>
    </source>
</evidence>
<keyword evidence="4" id="KW-0255">Endonuclease</keyword>
<dbReference type="PANTHER" id="PTHR37984">
    <property type="entry name" value="PROTEIN CBG26694"/>
    <property type="match status" value="1"/>
</dbReference>
<dbReference type="CDD" id="cd09274">
    <property type="entry name" value="RNase_HI_RT_Ty3"/>
    <property type="match status" value="1"/>
</dbReference>
<dbReference type="GO" id="GO:0004519">
    <property type="term" value="F:endonuclease activity"/>
    <property type="evidence" value="ECO:0007669"/>
    <property type="project" value="UniProtKB-KW"/>
</dbReference>
<evidence type="ECO:0000256" key="4">
    <source>
        <dbReference type="ARBA" id="ARBA00022759"/>
    </source>
</evidence>
<keyword evidence="9" id="KW-1185">Reference proteome</keyword>
<keyword evidence="6" id="KW-0695">RNA-directed DNA polymerase</keyword>
<keyword evidence="3" id="KW-0540">Nuclease</keyword>
<comment type="caution">
    <text evidence="8">The sequence shown here is derived from an EMBL/GenBank/DDBJ whole genome shotgun (WGS) entry which is preliminary data.</text>
</comment>
<keyword evidence="5" id="KW-0378">Hydrolase</keyword>
<gene>
    <name evidence="8" type="ORF">MNOR_LOCUS7101</name>
</gene>
<reference evidence="8 9" key="1">
    <citation type="submission" date="2024-05" db="EMBL/GenBank/DDBJ databases">
        <authorList>
            <person name="Wallberg A."/>
        </authorList>
    </citation>
    <scope>NUCLEOTIDE SEQUENCE [LARGE SCALE GENOMIC DNA]</scope>
</reference>
<organism evidence="8 9">
    <name type="scientific">Meganyctiphanes norvegica</name>
    <name type="common">Northern krill</name>
    <name type="synonym">Thysanopoda norvegica</name>
    <dbReference type="NCBI Taxonomy" id="48144"/>
    <lineage>
        <taxon>Eukaryota</taxon>
        <taxon>Metazoa</taxon>
        <taxon>Ecdysozoa</taxon>
        <taxon>Arthropoda</taxon>
        <taxon>Crustacea</taxon>
        <taxon>Multicrustacea</taxon>
        <taxon>Malacostraca</taxon>
        <taxon>Eumalacostraca</taxon>
        <taxon>Eucarida</taxon>
        <taxon>Euphausiacea</taxon>
        <taxon>Euphausiidae</taxon>
        <taxon>Meganyctiphanes</taxon>
    </lineage>
</organism>
<dbReference type="Proteomes" id="UP001497623">
    <property type="component" value="Unassembled WGS sequence"/>
</dbReference>
<dbReference type="Pfam" id="PF17917">
    <property type="entry name" value="RT_RNaseH"/>
    <property type="match status" value="1"/>
</dbReference>
<evidence type="ECO:0000256" key="1">
    <source>
        <dbReference type="ARBA" id="ARBA00022679"/>
    </source>
</evidence>
<evidence type="ECO:0000256" key="5">
    <source>
        <dbReference type="ARBA" id="ARBA00022801"/>
    </source>
</evidence>
<accession>A0AAV2Q0S3</accession>
<name>A0AAV2Q0S3_MEGNR</name>
<keyword evidence="2" id="KW-0548">Nucleotidyltransferase</keyword>
<evidence type="ECO:0000256" key="2">
    <source>
        <dbReference type="ARBA" id="ARBA00022695"/>
    </source>
</evidence>